<dbReference type="AlphaFoldDB" id="A0A0F9E795"/>
<keyword evidence="1" id="KW-0812">Transmembrane</keyword>
<accession>A0A0F9E795</accession>
<comment type="caution">
    <text evidence="2">The sequence shown here is derived from an EMBL/GenBank/DDBJ whole genome shotgun (WGS) entry which is preliminary data.</text>
</comment>
<protein>
    <recommendedName>
        <fullName evidence="3">DUF998 domain-containing protein</fullName>
    </recommendedName>
</protein>
<evidence type="ECO:0000256" key="1">
    <source>
        <dbReference type="SAM" id="Phobius"/>
    </source>
</evidence>
<keyword evidence="1" id="KW-0472">Membrane</keyword>
<reference evidence="2" key="1">
    <citation type="journal article" date="2015" name="Nature">
        <title>Complex archaea that bridge the gap between prokaryotes and eukaryotes.</title>
        <authorList>
            <person name="Spang A."/>
            <person name="Saw J.H."/>
            <person name="Jorgensen S.L."/>
            <person name="Zaremba-Niedzwiedzka K."/>
            <person name="Martijn J."/>
            <person name="Lind A.E."/>
            <person name="van Eijk R."/>
            <person name="Schleper C."/>
            <person name="Guy L."/>
            <person name="Ettema T.J."/>
        </authorList>
    </citation>
    <scope>NUCLEOTIDE SEQUENCE</scope>
</reference>
<proteinExistence type="predicted"/>
<name>A0A0F9E795_9ZZZZ</name>
<feature type="transmembrane region" description="Helical" evidence="1">
    <location>
        <begin position="21"/>
        <end position="42"/>
    </location>
</feature>
<evidence type="ECO:0000313" key="2">
    <source>
        <dbReference type="EMBL" id="KKL69883.1"/>
    </source>
</evidence>
<feature type="transmembrane region" description="Helical" evidence="1">
    <location>
        <begin position="130"/>
        <end position="146"/>
    </location>
</feature>
<gene>
    <name evidence="2" type="ORF">LCGC14_2110480</name>
</gene>
<organism evidence="2">
    <name type="scientific">marine sediment metagenome</name>
    <dbReference type="NCBI Taxonomy" id="412755"/>
    <lineage>
        <taxon>unclassified sequences</taxon>
        <taxon>metagenomes</taxon>
        <taxon>ecological metagenomes</taxon>
    </lineage>
</organism>
<feature type="transmembrane region" description="Helical" evidence="1">
    <location>
        <begin position="62"/>
        <end position="82"/>
    </location>
</feature>
<sequence>MSAVSLIQKLSSSFLSKQEQIISIITILAIFGTVIMISAGMWDALSHIRNEPEFFWTVQHVTVYGGVTMISSAAVLGSIFVIKKFVDKNLQRGIKIVILGSVIQIIAGLGDSISHDEFGIDGLVSLSHQPLEFGLVLCALGGFLIIKSQNNKKLKKILPFSIMTLIFAISWLGFNLSLLVGGTILCLPFYELFSSGCAIL</sequence>
<dbReference type="EMBL" id="LAZR01026073">
    <property type="protein sequence ID" value="KKL69883.1"/>
    <property type="molecule type" value="Genomic_DNA"/>
</dbReference>
<feature type="transmembrane region" description="Helical" evidence="1">
    <location>
        <begin position="94"/>
        <end position="110"/>
    </location>
</feature>
<feature type="transmembrane region" description="Helical" evidence="1">
    <location>
        <begin position="158"/>
        <end position="190"/>
    </location>
</feature>
<evidence type="ECO:0008006" key="3">
    <source>
        <dbReference type="Google" id="ProtNLM"/>
    </source>
</evidence>
<keyword evidence="1" id="KW-1133">Transmembrane helix</keyword>